<evidence type="ECO:0000313" key="2">
    <source>
        <dbReference type="EMBL" id="EFG30873.1"/>
    </source>
</evidence>
<comment type="caution">
    <text evidence="2">The sequence shown here is derived from an EMBL/GenBank/DDBJ whole genome shotgun (WGS) entry which is preliminary data.</text>
</comment>
<evidence type="ECO:0008006" key="4">
    <source>
        <dbReference type="Google" id="ProtNLM"/>
    </source>
</evidence>
<reference evidence="2 3" key="2">
    <citation type="submission" date="2011-10" db="EMBL/GenBank/DDBJ databases">
        <title>The Genome Sequence of Simonsiella muelleri ATCC 29453.</title>
        <authorList>
            <consortium name="The Broad Institute Genome Sequencing Platform"/>
            <consortium name="The Broad Institute Genome Sequencing Center for Infectious Disease"/>
            <person name="Earl A."/>
            <person name="Ward D."/>
            <person name="Feldgarden M."/>
            <person name="Gevers D."/>
            <person name="Izard J."/>
            <person name="Baranova O.V."/>
            <person name="Blanton J.M."/>
            <person name="Tanner A.C."/>
            <person name="Dewhirst F."/>
            <person name="Young S.K."/>
            <person name="Zeng Q."/>
            <person name="Gargeya S."/>
            <person name="Fitzgerald M."/>
            <person name="Haas B."/>
            <person name="Abouelleil A."/>
            <person name="Alvarado L."/>
            <person name="Arachchi H.M."/>
            <person name="Berlin A."/>
            <person name="Brown A."/>
            <person name="Chapman S.B."/>
            <person name="Chen Z."/>
            <person name="Dunbar C."/>
            <person name="Freedman E."/>
            <person name="Gearin G."/>
            <person name="Goldberg J."/>
            <person name="Griggs A."/>
            <person name="Gujja S."/>
            <person name="Heiman D."/>
            <person name="Howarth C."/>
            <person name="Larson L."/>
            <person name="Lui A."/>
            <person name="MacDonald P.J.P."/>
            <person name="Montmayeur A."/>
            <person name="Murphy C."/>
            <person name="Neiman D."/>
            <person name="Pearson M."/>
            <person name="Priest M."/>
            <person name="Roberts A."/>
            <person name="Saif S."/>
            <person name="Shea T."/>
            <person name="Shenoy N."/>
            <person name="Sisk P."/>
            <person name="Stolte C."/>
            <person name="Sykes S."/>
            <person name="Wortman J."/>
            <person name="Nusbaum C."/>
            <person name="Birren B."/>
        </authorList>
    </citation>
    <scope>NUCLEOTIDE SEQUENCE [LARGE SCALE GENOMIC DNA]</scope>
    <source>
        <strain evidence="2 3">ATCC 29453</strain>
    </source>
</reference>
<accession>V9HC80</accession>
<dbReference type="Pfam" id="PF05656">
    <property type="entry name" value="DUF805"/>
    <property type="match status" value="1"/>
</dbReference>
<keyword evidence="1" id="KW-0472">Membrane</keyword>
<dbReference type="HOGENOM" id="CLU_093674_4_1_4"/>
<reference evidence="2 3" key="1">
    <citation type="submission" date="2010-03" db="EMBL/GenBank/DDBJ databases">
        <authorList>
            <consortium name="The Broad Institute Genome Sequencing Platform"/>
            <person name="Ward D."/>
            <person name="Earl A."/>
            <person name="Feldgarden M."/>
            <person name="Gevers D."/>
            <person name="Young S."/>
            <person name="Zeng Q."/>
            <person name="Koehrsen M."/>
            <person name="Alvarado L."/>
            <person name="Berlin A.M."/>
            <person name="Borenstein D."/>
            <person name="Chapman S.B."/>
            <person name="Chen Z."/>
            <person name="Engels R."/>
            <person name="Freedman E."/>
            <person name="Gellesch M."/>
            <person name="Goldberg J."/>
            <person name="Griggs A."/>
            <person name="Gujja S."/>
            <person name="Heilman E.R."/>
            <person name="Heiman D.I."/>
            <person name="Hepburn T.A."/>
            <person name="Howarth C."/>
            <person name="Jen D."/>
            <person name="Larson L."/>
            <person name="Mehta T."/>
            <person name="Park D."/>
            <person name="Pearson M."/>
            <person name="Richards J."/>
            <person name="Roberts A."/>
            <person name="Saif S."/>
            <person name="Shea T.D."/>
            <person name="Shenoy N."/>
            <person name="Sisk P."/>
            <person name="Stolte C."/>
            <person name="Sykes S.N."/>
            <person name="Walk T."/>
            <person name="White J."/>
            <person name="Yandava C."/>
            <person name="Izard J."/>
            <person name="Baranova O.V."/>
            <person name="Blanton J.M."/>
            <person name="Tanner A.C."/>
            <person name="Dewhirst F."/>
            <person name="Haas B."/>
            <person name="Nusbaum C."/>
            <person name="Birren B."/>
        </authorList>
    </citation>
    <scope>NUCLEOTIDE SEQUENCE [LARGE SCALE GENOMIC DNA]</scope>
    <source>
        <strain evidence="2 3">ATCC 29453</strain>
    </source>
</reference>
<proteinExistence type="predicted"/>
<organism evidence="2 3">
    <name type="scientific">Simonsiella muelleri ATCC 29453</name>
    <dbReference type="NCBI Taxonomy" id="641147"/>
    <lineage>
        <taxon>Bacteria</taxon>
        <taxon>Pseudomonadati</taxon>
        <taxon>Pseudomonadota</taxon>
        <taxon>Betaproteobacteria</taxon>
        <taxon>Neisseriales</taxon>
        <taxon>Neisseriaceae</taxon>
        <taxon>Simonsiella</taxon>
    </lineage>
</organism>
<dbReference type="KEGG" id="smur:BWP33_04130"/>
<dbReference type="OrthoDB" id="9812349at2"/>
<dbReference type="EMBL" id="ADCY02000025">
    <property type="protein sequence ID" value="EFG30873.1"/>
    <property type="molecule type" value="Genomic_DNA"/>
</dbReference>
<dbReference type="InterPro" id="IPR008523">
    <property type="entry name" value="DUF805"/>
</dbReference>
<keyword evidence="1" id="KW-0812">Transmembrane</keyword>
<keyword evidence="3" id="KW-1185">Reference proteome</keyword>
<evidence type="ECO:0000313" key="3">
    <source>
        <dbReference type="Proteomes" id="UP000017813"/>
    </source>
</evidence>
<evidence type="ECO:0000256" key="1">
    <source>
        <dbReference type="SAM" id="Phobius"/>
    </source>
</evidence>
<sequence>MNWFIDALKNAVNFSGRARRKAYWMFVLFYVIFAFVAGVLDGILGTVNPKTGMGVIGGLYIFLMLLPLIALSIRRLHDTDRSGWWFLINFVPLIGGLVFFVFTLLEGTRGDNRFGPDPKAGE</sequence>
<feature type="transmembrane region" description="Helical" evidence="1">
    <location>
        <begin position="83"/>
        <end position="105"/>
    </location>
</feature>
<dbReference type="STRING" id="641147.HMPREF9021_01101"/>
<dbReference type="PANTHER" id="PTHR34980">
    <property type="entry name" value="INNER MEMBRANE PROTEIN-RELATED-RELATED"/>
    <property type="match status" value="1"/>
</dbReference>
<dbReference type="AlphaFoldDB" id="V9HC80"/>
<feature type="transmembrane region" description="Helical" evidence="1">
    <location>
        <begin position="22"/>
        <end position="40"/>
    </location>
</feature>
<feature type="transmembrane region" description="Helical" evidence="1">
    <location>
        <begin position="52"/>
        <end position="71"/>
    </location>
</feature>
<keyword evidence="1" id="KW-1133">Transmembrane helix</keyword>
<dbReference type="GO" id="GO:0005886">
    <property type="term" value="C:plasma membrane"/>
    <property type="evidence" value="ECO:0007669"/>
    <property type="project" value="TreeGrafter"/>
</dbReference>
<gene>
    <name evidence="2" type="ORF">HMPREF9021_01101</name>
</gene>
<protein>
    <recommendedName>
        <fullName evidence="4">Inner membrane protein yhaI</fullName>
    </recommendedName>
</protein>
<dbReference type="PANTHER" id="PTHR34980:SF2">
    <property type="entry name" value="INNER MEMBRANE PROTEIN YHAH-RELATED"/>
    <property type="match status" value="1"/>
</dbReference>
<dbReference type="Proteomes" id="UP000017813">
    <property type="component" value="Unassembled WGS sequence"/>
</dbReference>
<name>V9HC80_9NEIS</name>
<dbReference type="RefSeq" id="WP_002641824.1">
    <property type="nucleotide sequence ID" value="NZ_CP019448.1"/>
</dbReference>
<dbReference type="eggNOG" id="COG3152">
    <property type="taxonomic scope" value="Bacteria"/>
</dbReference>